<organism evidence="2 3">
    <name type="scientific">Opisthorchis viverrini</name>
    <name type="common">Southeast Asian liver fluke</name>
    <dbReference type="NCBI Taxonomy" id="6198"/>
    <lineage>
        <taxon>Eukaryota</taxon>
        <taxon>Metazoa</taxon>
        <taxon>Spiralia</taxon>
        <taxon>Lophotrochozoa</taxon>
        <taxon>Platyhelminthes</taxon>
        <taxon>Trematoda</taxon>
        <taxon>Digenea</taxon>
        <taxon>Opisthorchiida</taxon>
        <taxon>Opisthorchiata</taxon>
        <taxon>Opisthorchiidae</taxon>
        <taxon>Opisthorchis</taxon>
    </lineage>
</organism>
<dbReference type="GeneID" id="20320240"/>
<dbReference type="EMBL" id="KL596739">
    <property type="protein sequence ID" value="KER26776.1"/>
    <property type="molecule type" value="Genomic_DNA"/>
</dbReference>
<dbReference type="AlphaFoldDB" id="A0A074ZIG7"/>
<feature type="region of interest" description="Disordered" evidence="1">
    <location>
        <begin position="38"/>
        <end position="59"/>
    </location>
</feature>
<evidence type="ECO:0000256" key="1">
    <source>
        <dbReference type="SAM" id="MobiDB-lite"/>
    </source>
</evidence>
<name>A0A074ZIG7_OPIVI</name>
<protein>
    <submittedName>
        <fullName evidence="2">Uncharacterized protein</fullName>
    </submittedName>
</protein>
<dbReference type="CTD" id="20320240"/>
<reference evidence="2 3" key="1">
    <citation type="submission" date="2013-11" db="EMBL/GenBank/DDBJ databases">
        <title>Opisthorchis viverrini - life in the bile duct.</title>
        <authorList>
            <person name="Young N.D."/>
            <person name="Nagarajan N."/>
            <person name="Lin S.J."/>
            <person name="Korhonen P.K."/>
            <person name="Jex A.R."/>
            <person name="Hall R.S."/>
            <person name="Safavi-Hemami H."/>
            <person name="Kaewkong W."/>
            <person name="Bertrand D."/>
            <person name="Gao S."/>
            <person name="Seet Q."/>
            <person name="Wongkham S."/>
            <person name="Teh B.T."/>
            <person name="Wongkham C."/>
            <person name="Intapan P.M."/>
            <person name="Maleewong W."/>
            <person name="Yang X."/>
            <person name="Hu M."/>
            <person name="Wang Z."/>
            <person name="Hofmann A."/>
            <person name="Sternberg P.W."/>
            <person name="Tan P."/>
            <person name="Wang J."/>
            <person name="Gasser R.B."/>
        </authorList>
    </citation>
    <scope>NUCLEOTIDE SEQUENCE [LARGE SCALE GENOMIC DNA]</scope>
</reference>
<sequence>MLRYSPKNVAAPSDAWSFNGEESLYNLLRTLWETRQAEDSSDLWGNPNQKHTPDRRSSTEWKDIPLPFYCTTLGPHLAPRLANTLRRRTVLGFNNTLKRAVFRYWWLE</sequence>
<evidence type="ECO:0000313" key="2">
    <source>
        <dbReference type="EMBL" id="KER26776.1"/>
    </source>
</evidence>
<gene>
    <name evidence="2" type="ORF">T265_06058</name>
</gene>
<keyword evidence="3" id="KW-1185">Reference proteome</keyword>
<dbReference type="Proteomes" id="UP000054324">
    <property type="component" value="Unassembled WGS sequence"/>
</dbReference>
<proteinExistence type="predicted"/>
<accession>A0A074ZIG7</accession>
<evidence type="ECO:0000313" key="3">
    <source>
        <dbReference type="Proteomes" id="UP000054324"/>
    </source>
</evidence>
<dbReference type="KEGG" id="ovi:T265_06058"/>
<dbReference type="RefSeq" id="XP_009169492.1">
    <property type="nucleotide sequence ID" value="XM_009171228.1"/>
</dbReference>